<dbReference type="PANTHER" id="PTHR43400:SF12">
    <property type="entry name" value="FUMARATE REDUCTASE"/>
    <property type="match status" value="1"/>
</dbReference>
<dbReference type="GO" id="GO:0010181">
    <property type="term" value="F:FMN binding"/>
    <property type="evidence" value="ECO:0007669"/>
    <property type="project" value="InterPro"/>
</dbReference>
<keyword evidence="1 4" id="KW-0285">Flavoprotein</keyword>
<dbReference type="SUPFAM" id="SSF56425">
    <property type="entry name" value="Succinate dehydrogenase/fumarate reductase flavoprotein, catalytic domain"/>
    <property type="match status" value="1"/>
</dbReference>
<evidence type="ECO:0000256" key="1">
    <source>
        <dbReference type="ARBA" id="ARBA00022630"/>
    </source>
</evidence>
<comment type="similarity">
    <text evidence="4">Belongs to the FAD-dependent oxidoreductase 2 family. FRD/SDH subfamily.</text>
</comment>
<dbReference type="InterPro" id="IPR027477">
    <property type="entry name" value="Succ_DH/fumarate_Rdtase_cat_sf"/>
</dbReference>
<proteinExistence type="inferred from homology"/>
<dbReference type="InParanoid" id="A0A2N3NBW1"/>
<dbReference type="Gene3D" id="3.50.50.60">
    <property type="entry name" value="FAD/NAD(P)-binding domain"/>
    <property type="match status" value="1"/>
</dbReference>
<dbReference type="Pfam" id="PF00890">
    <property type="entry name" value="FAD_binding_2"/>
    <property type="match status" value="1"/>
</dbReference>
<keyword evidence="7" id="KW-1185">Reference proteome</keyword>
<dbReference type="NCBIfam" id="TIGR01813">
    <property type="entry name" value="flavo_cyto_c"/>
    <property type="match status" value="1"/>
</dbReference>
<comment type="cofactor">
    <cofactor evidence="4">
        <name>FAD</name>
        <dbReference type="ChEBI" id="CHEBI:57692"/>
    </cofactor>
    <text evidence="4">Binds 1 FAD per monomer.</text>
</comment>
<dbReference type="Proteomes" id="UP000233524">
    <property type="component" value="Unassembled WGS sequence"/>
</dbReference>
<dbReference type="InterPro" id="IPR036188">
    <property type="entry name" value="FAD/NAD-bd_sf"/>
</dbReference>
<dbReference type="VEuPathDB" id="FungiDB:jhhlp_004546"/>
<dbReference type="SUPFAM" id="SSF51905">
    <property type="entry name" value="FAD/NAD(P)-binding domain"/>
    <property type="match status" value="1"/>
</dbReference>
<dbReference type="InterPro" id="IPR003953">
    <property type="entry name" value="FAD-dep_OxRdtase_2_FAD-bd"/>
</dbReference>
<feature type="domain" description="FAD-dependent oxidoreductase 2 FAD-binding" evidence="5">
    <location>
        <begin position="10"/>
        <end position="454"/>
    </location>
</feature>
<dbReference type="InterPro" id="IPR010960">
    <property type="entry name" value="Flavocytochrome_c"/>
</dbReference>
<dbReference type="EC" id="1.3.1.6" evidence="4"/>
<dbReference type="GO" id="GO:0016156">
    <property type="term" value="F:fumarate reductase (NADH) activity"/>
    <property type="evidence" value="ECO:0007669"/>
    <property type="project" value="UniProtKB-EC"/>
</dbReference>
<comment type="caution">
    <text evidence="6">The sequence shown here is derived from an EMBL/GenBank/DDBJ whole genome shotgun (WGS) entry which is preliminary data.</text>
</comment>
<keyword evidence="3 4" id="KW-0560">Oxidoreductase</keyword>
<accession>A0A2N3NBW1</accession>
<evidence type="ECO:0000313" key="6">
    <source>
        <dbReference type="EMBL" id="PKS09923.1"/>
    </source>
</evidence>
<dbReference type="OrthoDB" id="10254877at2759"/>
<sequence length="473" mass="49847">MAQTSTQGPVIVVGSGLAGLCASYEALRAGASVRMLDRAAKPGGNSIKASSGINGAGSRFQKAKGIVDDSFKADTVKSAGKRYKEWEETKKGVNRGSLVDVLTSSSASSVEWLVDEIGVELSVVAMLGGHTVARTHRGAGKLPPGAALVTAFLNKLKEDTNFELTSGAEVTKVVQKDGAVTGVEFTQEGQTHHLEGPVMFATGGFAGDANGQLAQYRPDLKGMPATAESRPGTHALLASAGAALVDMDSVQIHPTGFVDPAAPYSLSKFLAAEMLRGEGGILLDPSGKRFIDELQTRDRLSAAIMALPPSEENDTIRQWDITLILDPGAAEAASTHLGFYIWKGLMQKKKVKDLDEAFIKSIDEYAEMVANKGADTLGRKDFGYWNLATGEANREQEVVVGRITPVVHFTMGGVAFNDKAQVLGEDLEPIKGLFAAGEVTGGLHGDNRLGGSSLLECVVYGRIAGREAAKMVV</sequence>
<dbReference type="Gene3D" id="3.90.700.10">
    <property type="entry name" value="Succinate dehydrogenase/fumarate reductase flavoprotein, catalytic domain"/>
    <property type="match status" value="1"/>
</dbReference>
<name>A0A2N3NBW1_9PEZI</name>
<evidence type="ECO:0000256" key="2">
    <source>
        <dbReference type="ARBA" id="ARBA00022827"/>
    </source>
</evidence>
<evidence type="ECO:0000256" key="3">
    <source>
        <dbReference type="ARBA" id="ARBA00023002"/>
    </source>
</evidence>
<comment type="function">
    <text evidence="4">Irreversibly catalyzes the reduction of fumarate to succinate.</text>
</comment>
<dbReference type="InterPro" id="IPR050315">
    <property type="entry name" value="FAD-oxidoreductase_2"/>
</dbReference>
<evidence type="ECO:0000259" key="5">
    <source>
        <dbReference type="Pfam" id="PF00890"/>
    </source>
</evidence>
<dbReference type="PANTHER" id="PTHR43400">
    <property type="entry name" value="FUMARATE REDUCTASE"/>
    <property type="match status" value="1"/>
</dbReference>
<keyword evidence="2 4" id="KW-0274">FAD</keyword>
<dbReference type="EMBL" id="NLAX01000010">
    <property type="protein sequence ID" value="PKS09923.1"/>
    <property type="molecule type" value="Genomic_DNA"/>
</dbReference>
<evidence type="ECO:0000256" key="4">
    <source>
        <dbReference type="RuleBase" id="RU366062"/>
    </source>
</evidence>
<evidence type="ECO:0000313" key="7">
    <source>
        <dbReference type="Proteomes" id="UP000233524"/>
    </source>
</evidence>
<organism evidence="6 7">
    <name type="scientific">Lomentospora prolificans</name>
    <dbReference type="NCBI Taxonomy" id="41688"/>
    <lineage>
        <taxon>Eukaryota</taxon>
        <taxon>Fungi</taxon>
        <taxon>Dikarya</taxon>
        <taxon>Ascomycota</taxon>
        <taxon>Pezizomycotina</taxon>
        <taxon>Sordariomycetes</taxon>
        <taxon>Hypocreomycetidae</taxon>
        <taxon>Microascales</taxon>
        <taxon>Microascaceae</taxon>
        <taxon>Lomentospora</taxon>
    </lineage>
</organism>
<reference evidence="6 7" key="1">
    <citation type="journal article" date="2017" name="G3 (Bethesda)">
        <title>First Draft Genome Sequence of the Pathogenic Fungus Lomentospora prolificans (Formerly Scedosporium prolificans).</title>
        <authorList>
            <person name="Luo R."/>
            <person name="Zimin A."/>
            <person name="Workman R."/>
            <person name="Fan Y."/>
            <person name="Pertea G."/>
            <person name="Grossman N."/>
            <person name="Wear M.P."/>
            <person name="Jia B."/>
            <person name="Miller H."/>
            <person name="Casadevall A."/>
            <person name="Timp W."/>
            <person name="Zhang S.X."/>
            <person name="Salzberg S.L."/>
        </authorList>
    </citation>
    <scope>NUCLEOTIDE SEQUENCE [LARGE SCALE GENOMIC DNA]</scope>
    <source>
        <strain evidence="6 7">JHH-5317</strain>
    </source>
</reference>
<dbReference type="STRING" id="41688.A0A2N3NBW1"/>
<protein>
    <recommendedName>
        <fullName evidence="4">Fumarate reductase</fullName>
        <ecNumber evidence="4">1.3.1.6</ecNumber>
    </recommendedName>
</protein>
<dbReference type="AlphaFoldDB" id="A0A2N3NBW1"/>
<comment type="catalytic activity">
    <reaction evidence="4">
        <text>succinate + NAD(+) = fumarate + NADH + H(+)</text>
        <dbReference type="Rhea" id="RHEA:18281"/>
        <dbReference type="ChEBI" id="CHEBI:15378"/>
        <dbReference type="ChEBI" id="CHEBI:29806"/>
        <dbReference type="ChEBI" id="CHEBI:30031"/>
        <dbReference type="ChEBI" id="CHEBI:57540"/>
        <dbReference type="ChEBI" id="CHEBI:57945"/>
        <dbReference type="EC" id="1.3.1.6"/>
    </reaction>
</comment>
<gene>
    <name evidence="6" type="ORF">jhhlp_004546</name>
</gene>